<comment type="catalytic activity">
    <reaction evidence="7 8">
        <text>deamido-NAD(+) + L-glutamine + ATP + H2O = L-glutamate + AMP + diphosphate + NAD(+) + H(+)</text>
        <dbReference type="Rhea" id="RHEA:24384"/>
        <dbReference type="ChEBI" id="CHEBI:15377"/>
        <dbReference type="ChEBI" id="CHEBI:15378"/>
        <dbReference type="ChEBI" id="CHEBI:29985"/>
        <dbReference type="ChEBI" id="CHEBI:30616"/>
        <dbReference type="ChEBI" id="CHEBI:33019"/>
        <dbReference type="ChEBI" id="CHEBI:57540"/>
        <dbReference type="ChEBI" id="CHEBI:58359"/>
        <dbReference type="ChEBI" id="CHEBI:58437"/>
        <dbReference type="ChEBI" id="CHEBI:456215"/>
        <dbReference type="EC" id="6.3.5.1"/>
    </reaction>
</comment>
<feature type="active site" description="Proton acceptor; for glutaminase activity" evidence="7">
    <location>
        <position position="45"/>
    </location>
</feature>
<dbReference type="CDD" id="cd07570">
    <property type="entry name" value="GAT_Gln-NAD-synth"/>
    <property type="match status" value="1"/>
</dbReference>
<keyword evidence="3 7" id="KW-0436">Ligase</keyword>
<feature type="binding site" evidence="7">
    <location>
        <position position="181"/>
    </location>
    <ligand>
        <name>L-glutamine</name>
        <dbReference type="ChEBI" id="CHEBI:58359"/>
    </ligand>
</feature>
<evidence type="ECO:0000313" key="11">
    <source>
        <dbReference type="EMBL" id="TDO10533.1"/>
    </source>
</evidence>
<accession>A0A4R6HNH2</accession>
<comment type="pathway">
    <text evidence="1 7 8">Cofactor biosynthesis; NAD(+) biosynthesis; NAD(+) from deamido-NAD(+) (L-Gln route): step 1/1.</text>
</comment>
<keyword evidence="12" id="KW-1185">Reference proteome</keyword>
<protein>
    <recommendedName>
        <fullName evidence="7 8">Glutamine-dependent NAD(+) synthetase</fullName>
        <ecNumber evidence="7 8">6.3.5.1</ecNumber>
    </recommendedName>
    <alternativeName>
        <fullName evidence="7 8">NAD(+) synthase [glutamine-hydrolyzing]</fullName>
    </alternativeName>
</protein>
<dbReference type="FunFam" id="3.40.50.620:FF:000106">
    <property type="entry name" value="Glutamine-dependent NAD(+) synthetase"/>
    <property type="match status" value="1"/>
</dbReference>
<evidence type="ECO:0000256" key="7">
    <source>
        <dbReference type="HAMAP-Rule" id="MF_02090"/>
    </source>
</evidence>
<dbReference type="InterPro" id="IPR003694">
    <property type="entry name" value="NAD_synthase"/>
</dbReference>
<dbReference type="CDD" id="cd00553">
    <property type="entry name" value="NAD_synthase"/>
    <property type="match status" value="1"/>
</dbReference>
<evidence type="ECO:0000256" key="4">
    <source>
        <dbReference type="ARBA" id="ARBA00022741"/>
    </source>
</evidence>
<proteinExistence type="inferred from homology"/>
<name>A0A4R6HNH2_9GAMM</name>
<evidence type="ECO:0000256" key="1">
    <source>
        <dbReference type="ARBA" id="ARBA00005188"/>
    </source>
</evidence>
<feature type="binding site" evidence="7">
    <location>
        <position position="402"/>
    </location>
    <ligand>
        <name>deamido-NAD(+)</name>
        <dbReference type="ChEBI" id="CHEBI:58437"/>
        <note>ligand shared between two neighboring subunits</note>
    </ligand>
</feature>
<dbReference type="EC" id="6.3.5.1" evidence="7 8"/>
<comment type="function">
    <text evidence="7">Catalyzes the ATP-dependent amidation of deamido-NAD to form NAD. Uses L-glutamine as a nitrogen source.</text>
</comment>
<dbReference type="InterPro" id="IPR003010">
    <property type="entry name" value="C-N_Hydrolase"/>
</dbReference>
<gene>
    <name evidence="7" type="primary">nadE</name>
    <name evidence="11" type="ORF">DFO68_10558</name>
</gene>
<dbReference type="AlphaFoldDB" id="A0A4R6HNH2"/>
<dbReference type="GO" id="GO:0003952">
    <property type="term" value="F:NAD+ synthase (glutamine-hydrolyzing) activity"/>
    <property type="evidence" value="ECO:0007669"/>
    <property type="project" value="UniProtKB-UniRule"/>
</dbReference>
<reference evidence="11 12" key="1">
    <citation type="submission" date="2019-03" db="EMBL/GenBank/DDBJ databases">
        <title>Freshwater and sediment microbial communities from various areas in North America, analyzing microbe dynamics in response to fracking.</title>
        <authorList>
            <person name="Lamendella R."/>
        </authorList>
    </citation>
    <scope>NUCLEOTIDE SEQUENCE [LARGE SCALE GENOMIC DNA]</scope>
    <source>
        <strain evidence="11 12">1_TX</strain>
    </source>
</reference>
<evidence type="ECO:0000256" key="9">
    <source>
        <dbReference type="RuleBase" id="RU003811"/>
    </source>
</evidence>
<dbReference type="PIRSF" id="PIRSF006630">
    <property type="entry name" value="NADS_GAT"/>
    <property type="match status" value="1"/>
</dbReference>
<evidence type="ECO:0000256" key="6">
    <source>
        <dbReference type="ARBA" id="ARBA00023027"/>
    </source>
</evidence>
<dbReference type="InterPro" id="IPR022310">
    <property type="entry name" value="NAD/GMP_synthase"/>
</dbReference>
<feature type="active site" description="Nucleophile; for glutaminase activity" evidence="7">
    <location>
        <position position="149"/>
    </location>
</feature>
<feature type="binding site" evidence="7">
    <location>
        <position position="512"/>
    </location>
    <ligand>
        <name>deamido-NAD(+)</name>
        <dbReference type="ChEBI" id="CHEBI:58437"/>
        <note>ligand shared between two neighboring subunits</note>
    </ligand>
</feature>
<evidence type="ECO:0000256" key="2">
    <source>
        <dbReference type="ARBA" id="ARBA00007145"/>
    </source>
</evidence>
<comment type="caution">
    <text evidence="7">Lacks conserved residue(s) required for the propagation of feature annotation.</text>
</comment>
<feature type="binding site" evidence="7">
    <location>
        <position position="373"/>
    </location>
    <ligand>
        <name>deamido-NAD(+)</name>
        <dbReference type="ChEBI" id="CHEBI:58437"/>
        <note>ligand shared between two neighboring subunits</note>
    </ligand>
</feature>
<dbReference type="SUPFAM" id="SSF52402">
    <property type="entry name" value="Adenine nucleotide alpha hydrolases-like"/>
    <property type="match status" value="1"/>
</dbReference>
<dbReference type="GO" id="GO:0005524">
    <property type="term" value="F:ATP binding"/>
    <property type="evidence" value="ECO:0007669"/>
    <property type="project" value="UniProtKB-UniRule"/>
</dbReference>
<dbReference type="Pfam" id="PF00795">
    <property type="entry name" value="CN_hydrolase"/>
    <property type="match status" value="1"/>
</dbReference>
<dbReference type="PANTHER" id="PTHR23090">
    <property type="entry name" value="NH 3 /GLUTAMINE-DEPENDENT NAD + SYNTHETASE"/>
    <property type="match status" value="1"/>
</dbReference>
<dbReference type="InterPro" id="IPR036526">
    <property type="entry name" value="C-N_Hydrolase_sf"/>
</dbReference>
<comment type="similarity">
    <text evidence="2 7 8">In the C-terminal section; belongs to the NAD synthetase family.</text>
</comment>
<dbReference type="OrthoDB" id="9760188at2"/>
<dbReference type="NCBIfam" id="TIGR00552">
    <property type="entry name" value="nadE"/>
    <property type="match status" value="1"/>
</dbReference>
<feature type="domain" description="CN hydrolase" evidence="10">
    <location>
        <begin position="4"/>
        <end position="245"/>
    </location>
</feature>
<dbReference type="EMBL" id="SNWH01000005">
    <property type="protein sequence ID" value="TDO10533.1"/>
    <property type="molecule type" value="Genomic_DNA"/>
</dbReference>
<dbReference type="GO" id="GO:0008795">
    <property type="term" value="F:NAD+ synthase activity"/>
    <property type="evidence" value="ECO:0007669"/>
    <property type="project" value="UniProtKB-UniRule"/>
</dbReference>
<comment type="caution">
    <text evidence="11">The sequence shown here is derived from an EMBL/GenBank/DDBJ whole genome shotgun (WGS) entry which is preliminary data.</text>
</comment>
<dbReference type="InterPro" id="IPR014729">
    <property type="entry name" value="Rossmann-like_a/b/a_fold"/>
</dbReference>
<dbReference type="Pfam" id="PF02540">
    <property type="entry name" value="NAD_synthase"/>
    <property type="match status" value="1"/>
</dbReference>
<feature type="active site" description="For glutaminase activity" evidence="7">
    <location>
        <position position="113"/>
    </location>
</feature>
<dbReference type="GO" id="GO:0005737">
    <property type="term" value="C:cytoplasm"/>
    <property type="evidence" value="ECO:0007669"/>
    <property type="project" value="InterPro"/>
</dbReference>
<dbReference type="PANTHER" id="PTHR23090:SF9">
    <property type="entry name" value="GLUTAMINE-DEPENDENT NAD(+) SYNTHETASE"/>
    <property type="match status" value="1"/>
</dbReference>
<keyword evidence="5 7" id="KW-0067">ATP-binding</keyword>
<feature type="binding site" evidence="7">
    <location>
        <position position="119"/>
    </location>
    <ligand>
        <name>L-glutamine</name>
        <dbReference type="ChEBI" id="CHEBI:58359"/>
    </ligand>
</feature>
<evidence type="ECO:0000313" key="12">
    <source>
        <dbReference type="Proteomes" id="UP000295150"/>
    </source>
</evidence>
<organism evidence="11 12">
    <name type="scientific">Halomonas ventosae</name>
    <dbReference type="NCBI Taxonomy" id="229007"/>
    <lineage>
        <taxon>Bacteria</taxon>
        <taxon>Pseudomonadati</taxon>
        <taxon>Pseudomonadota</taxon>
        <taxon>Gammaproteobacteria</taxon>
        <taxon>Oceanospirillales</taxon>
        <taxon>Halomonadaceae</taxon>
        <taxon>Halomonas</taxon>
    </lineage>
</organism>
<sequence>MQDLTLVMAQLDPLVGDIPGNADLAIETVREARIEHGADIVVLPELFLTGYPPEDLLLRPSMETRLRHARAHMAEKMARDVMVIVGYPGRREGHNWNLAGVLYNGQWLSEYAKQALPNYEVFDEQRYFSPGTQPLVIEHKGAKLGILICEDIWAEAPVRQASLAGADILVTLNASPFHQDKPAERLQLFEQRAREVGLPLVYVNMIGGQDELVFDGGSCCVDARGELMVQAPHWAVGLMPVQFVREKGVWEPRPGETQAEVAPEEDLYGALVTGLRDYVNKCRFEGVVLGLSGGIDSALSLAIAVDALGAQRVHAMMMPYHYTADISMEDAAEQARLLGVRYDVLSIEPMVEAFNESLAESFAGTLADTTEENLQSRCRGVVLMAISNKKGLMVLSTGNKSEMAVGYATLYGDMVGGYNALKDVYKTWVYRLARWRNSQSPAIPERVITRPPSAELAPNQQDSDSLPHYDVLDAILVRYIEGDMSAEAIIAAGFEREDVYKVVKLVDRCEYKRRQAPVGVRVTRRGFGRDRRYPIVNGWQPGD</sequence>
<dbReference type="NCBIfam" id="NF010588">
    <property type="entry name" value="PRK13981.1"/>
    <property type="match status" value="1"/>
</dbReference>
<comment type="similarity">
    <text evidence="9">Belongs to the NAD synthetase family.</text>
</comment>
<dbReference type="InterPro" id="IPR014445">
    <property type="entry name" value="Gln-dep_NAD_synthase"/>
</dbReference>
<keyword evidence="6 7" id="KW-0520">NAD</keyword>
<dbReference type="GO" id="GO:0004359">
    <property type="term" value="F:glutaminase activity"/>
    <property type="evidence" value="ECO:0007669"/>
    <property type="project" value="InterPro"/>
</dbReference>
<feature type="binding site" evidence="7">
    <location>
        <begin position="290"/>
        <end position="297"/>
    </location>
    <ligand>
        <name>ATP</name>
        <dbReference type="ChEBI" id="CHEBI:30616"/>
    </ligand>
</feature>
<dbReference type="HAMAP" id="MF_02090">
    <property type="entry name" value="NadE_glutamine_dep"/>
    <property type="match status" value="1"/>
</dbReference>
<dbReference type="Proteomes" id="UP000295150">
    <property type="component" value="Unassembled WGS sequence"/>
</dbReference>
<keyword evidence="4 7" id="KW-0547">Nucleotide-binding</keyword>
<evidence type="ECO:0000256" key="8">
    <source>
        <dbReference type="PIRNR" id="PIRNR006630"/>
    </source>
</evidence>
<dbReference type="SUPFAM" id="SSF56317">
    <property type="entry name" value="Carbon-nitrogen hydrolase"/>
    <property type="match status" value="1"/>
</dbReference>
<dbReference type="Gene3D" id="3.60.110.10">
    <property type="entry name" value="Carbon-nitrogen hydrolase"/>
    <property type="match status" value="1"/>
</dbReference>
<dbReference type="UniPathway" id="UPA00253">
    <property type="reaction ID" value="UER00334"/>
</dbReference>
<dbReference type="PROSITE" id="PS50263">
    <property type="entry name" value="CN_HYDROLASE"/>
    <property type="match status" value="1"/>
</dbReference>
<dbReference type="Gene3D" id="3.40.50.620">
    <property type="entry name" value="HUPs"/>
    <property type="match status" value="1"/>
</dbReference>
<dbReference type="GO" id="GO:0009435">
    <property type="term" value="P:NAD+ biosynthetic process"/>
    <property type="evidence" value="ECO:0007669"/>
    <property type="project" value="UniProtKB-UniRule"/>
</dbReference>
<dbReference type="RefSeq" id="WP_133482691.1">
    <property type="nucleotide sequence ID" value="NZ_SNWH01000005.1"/>
</dbReference>
<evidence type="ECO:0000256" key="3">
    <source>
        <dbReference type="ARBA" id="ARBA00022598"/>
    </source>
</evidence>
<feature type="binding site" evidence="7">
    <location>
        <position position="175"/>
    </location>
    <ligand>
        <name>L-glutamine</name>
        <dbReference type="ChEBI" id="CHEBI:58359"/>
    </ligand>
</feature>
<evidence type="ECO:0000259" key="10">
    <source>
        <dbReference type="PROSITE" id="PS50263"/>
    </source>
</evidence>
<evidence type="ECO:0000256" key="5">
    <source>
        <dbReference type="ARBA" id="ARBA00022840"/>
    </source>
</evidence>
<feature type="binding site" evidence="7">
    <location>
        <position position="397"/>
    </location>
    <ligand>
        <name>ATP</name>
        <dbReference type="ChEBI" id="CHEBI:30616"/>
    </ligand>
</feature>